<dbReference type="GO" id="GO:0008270">
    <property type="term" value="F:zinc ion binding"/>
    <property type="evidence" value="ECO:0007669"/>
    <property type="project" value="UniProtKB-KW"/>
</dbReference>
<keyword evidence="11" id="KW-1185">Reference proteome</keyword>
<evidence type="ECO:0000313" key="10">
    <source>
        <dbReference type="EMBL" id="KAG0329312.1"/>
    </source>
</evidence>
<keyword evidence="6" id="KW-0539">Nucleus</keyword>
<dbReference type="OrthoDB" id="6077919at2759"/>
<dbReference type="SUPFAM" id="SSF57667">
    <property type="entry name" value="beta-beta-alpha zinc fingers"/>
    <property type="match status" value="1"/>
</dbReference>
<dbReference type="GO" id="GO:0010468">
    <property type="term" value="P:regulation of gene expression"/>
    <property type="evidence" value="ECO:0007669"/>
    <property type="project" value="TreeGrafter"/>
</dbReference>
<dbReference type="Proteomes" id="UP000738325">
    <property type="component" value="Unassembled WGS sequence"/>
</dbReference>
<name>A0A9P6RTI5_9FUNG</name>
<dbReference type="InterPro" id="IPR050331">
    <property type="entry name" value="Zinc_finger"/>
</dbReference>
<keyword evidence="4 7" id="KW-0863">Zinc-finger</keyword>
<dbReference type="EMBL" id="JAAAIP010000018">
    <property type="protein sequence ID" value="KAG0329312.1"/>
    <property type="molecule type" value="Genomic_DNA"/>
</dbReference>
<dbReference type="PANTHER" id="PTHR16515">
    <property type="entry name" value="PR DOMAIN ZINC FINGER PROTEIN"/>
    <property type="match status" value="1"/>
</dbReference>
<dbReference type="PROSITE" id="PS50157">
    <property type="entry name" value="ZINC_FINGER_C2H2_2"/>
    <property type="match status" value="2"/>
</dbReference>
<feature type="domain" description="C2H2-type" evidence="9">
    <location>
        <begin position="508"/>
        <end position="536"/>
    </location>
</feature>
<comment type="subcellular location">
    <subcellularLocation>
        <location evidence="1">Nucleus</location>
    </subcellularLocation>
</comment>
<dbReference type="InterPro" id="IPR013087">
    <property type="entry name" value="Znf_C2H2_type"/>
</dbReference>
<reference evidence="10" key="1">
    <citation type="journal article" date="2020" name="Fungal Divers.">
        <title>Resolving the Mortierellaceae phylogeny through synthesis of multi-gene phylogenetics and phylogenomics.</title>
        <authorList>
            <person name="Vandepol N."/>
            <person name="Liber J."/>
            <person name="Desiro A."/>
            <person name="Na H."/>
            <person name="Kennedy M."/>
            <person name="Barry K."/>
            <person name="Grigoriev I.V."/>
            <person name="Miller A.N."/>
            <person name="O'Donnell K."/>
            <person name="Stajich J.E."/>
            <person name="Bonito G."/>
        </authorList>
    </citation>
    <scope>NUCLEOTIDE SEQUENCE</scope>
    <source>
        <strain evidence="10">REB-010B</strain>
    </source>
</reference>
<organism evidence="10 11">
    <name type="scientific">Dissophora globulifera</name>
    <dbReference type="NCBI Taxonomy" id="979702"/>
    <lineage>
        <taxon>Eukaryota</taxon>
        <taxon>Fungi</taxon>
        <taxon>Fungi incertae sedis</taxon>
        <taxon>Mucoromycota</taxon>
        <taxon>Mortierellomycotina</taxon>
        <taxon>Mortierellomycetes</taxon>
        <taxon>Mortierellales</taxon>
        <taxon>Mortierellaceae</taxon>
        <taxon>Dissophora</taxon>
    </lineage>
</organism>
<evidence type="ECO:0000259" key="9">
    <source>
        <dbReference type="PROSITE" id="PS50157"/>
    </source>
</evidence>
<evidence type="ECO:0000256" key="2">
    <source>
        <dbReference type="ARBA" id="ARBA00022723"/>
    </source>
</evidence>
<dbReference type="Gene3D" id="3.30.160.60">
    <property type="entry name" value="Classic Zinc Finger"/>
    <property type="match status" value="2"/>
</dbReference>
<dbReference type="PROSITE" id="PS00028">
    <property type="entry name" value="ZINC_FINGER_C2H2_1"/>
    <property type="match status" value="2"/>
</dbReference>
<gene>
    <name evidence="10" type="ORF">BGZ99_002593</name>
</gene>
<keyword evidence="3" id="KW-0677">Repeat</keyword>
<evidence type="ECO:0000256" key="3">
    <source>
        <dbReference type="ARBA" id="ARBA00022737"/>
    </source>
</evidence>
<comment type="caution">
    <text evidence="10">The sequence shown here is derived from an EMBL/GenBank/DDBJ whole genome shotgun (WGS) entry which is preliminary data.</text>
</comment>
<feature type="compositionally biased region" description="Low complexity" evidence="8">
    <location>
        <begin position="445"/>
        <end position="459"/>
    </location>
</feature>
<evidence type="ECO:0000256" key="1">
    <source>
        <dbReference type="ARBA" id="ARBA00004123"/>
    </source>
</evidence>
<feature type="compositionally biased region" description="Acidic residues" evidence="8">
    <location>
        <begin position="351"/>
        <end position="378"/>
    </location>
</feature>
<feature type="region of interest" description="Disordered" evidence="8">
    <location>
        <begin position="530"/>
        <end position="559"/>
    </location>
</feature>
<evidence type="ECO:0000256" key="6">
    <source>
        <dbReference type="ARBA" id="ARBA00023242"/>
    </source>
</evidence>
<dbReference type="AlphaFoldDB" id="A0A9P6RTI5"/>
<evidence type="ECO:0000256" key="8">
    <source>
        <dbReference type="SAM" id="MobiDB-lite"/>
    </source>
</evidence>
<sequence length="559" mass="60514">MSSASSCSSSPFSSPETAADLDTIDLAGFFPTIAEPSFHHQIFDLDTSASADLLLAHSPQYNFTAAAHHQKSQQFQFDLAQIGLDTPPTSPSAPAFHKYSSGVATEFGAMYYPTTTATTTAAVQAQAIQNVYVNPTQSSMPILQLQQQQQQSHQQPQQALMTAQQHQELLAYALMRQFNNPESSLSTSPVSNYSSSSGSNANSLSNSPYIESSSSPLTAVSSDFVLFPTTMTASNTGAASSAGFPSVPVMAPPVSSAIMYAGNGQGVAGFQHQMTPPMSQNVLQQEVATMFNQQQDALGMNAGALQQPQQSQQVQQLETTDMSLLCKCPGKFPCAPLDSAVSCVSSPLEGVSEEASEEEDEDEDESEEEEDDQDDEEMNPSYQPTLSAEEIKSNKNYRSRAVFTPLTTSRSSNSSLPYNSPFTRESSASSFSPRSPVRQDRRRSSSGSYSSFGSSSPSSVAGQQQQLLDPQAIPEIKDIHVCPVCDRRFTRPFNLRSHLMTHTTARPFPCDECHWKFTRQHDLLRHKRAKHPNSMTDSASGDAGAQKKESSKSRSVAVA</sequence>
<evidence type="ECO:0000256" key="5">
    <source>
        <dbReference type="ARBA" id="ARBA00022833"/>
    </source>
</evidence>
<proteinExistence type="predicted"/>
<feature type="region of interest" description="Disordered" evidence="8">
    <location>
        <begin position="407"/>
        <end position="465"/>
    </location>
</feature>
<evidence type="ECO:0000313" key="11">
    <source>
        <dbReference type="Proteomes" id="UP000738325"/>
    </source>
</evidence>
<feature type="region of interest" description="Disordered" evidence="8">
    <location>
        <begin position="183"/>
        <end position="212"/>
    </location>
</feature>
<dbReference type="Pfam" id="PF00096">
    <property type="entry name" value="zf-C2H2"/>
    <property type="match status" value="2"/>
</dbReference>
<protein>
    <recommendedName>
        <fullName evidence="9">C2H2-type domain-containing protein</fullName>
    </recommendedName>
</protein>
<keyword evidence="2" id="KW-0479">Metal-binding</keyword>
<evidence type="ECO:0000256" key="7">
    <source>
        <dbReference type="PROSITE-ProRule" id="PRU00042"/>
    </source>
</evidence>
<feature type="compositionally biased region" description="Low complexity" evidence="8">
    <location>
        <begin position="407"/>
        <end position="436"/>
    </location>
</feature>
<feature type="domain" description="C2H2-type" evidence="9">
    <location>
        <begin position="480"/>
        <end position="507"/>
    </location>
</feature>
<feature type="region of interest" description="Disordered" evidence="8">
    <location>
        <begin position="345"/>
        <end position="394"/>
    </location>
</feature>
<accession>A0A9P6RTI5</accession>
<dbReference type="InterPro" id="IPR036236">
    <property type="entry name" value="Znf_C2H2_sf"/>
</dbReference>
<dbReference type="SMART" id="SM00355">
    <property type="entry name" value="ZnF_C2H2"/>
    <property type="match status" value="2"/>
</dbReference>
<dbReference type="PANTHER" id="PTHR16515:SF49">
    <property type="entry name" value="GASTRULA ZINC FINGER PROTEIN XLCGF49.1-LIKE-RELATED"/>
    <property type="match status" value="1"/>
</dbReference>
<dbReference type="GO" id="GO:0005634">
    <property type="term" value="C:nucleus"/>
    <property type="evidence" value="ECO:0007669"/>
    <property type="project" value="UniProtKB-SubCell"/>
</dbReference>
<evidence type="ECO:0000256" key="4">
    <source>
        <dbReference type="ARBA" id="ARBA00022771"/>
    </source>
</evidence>
<keyword evidence="5" id="KW-0862">Zinc</keyword>